<name>A0A9X9A8I3_BACCE</name>
<dbReference type="AlphaFoldDB" id="A0A9X9A8I3"/>
<evidence type="ECO:0000259" key="1">
    <source>
        <dbReference type="Pfam" id="PF03454"/>
    </source>
</evidence>
<dbReference type="InterPro" id="IPR005111">
    <property type="entry name" value="MoeA_C_domain_IV"/>
</dbReference>
<dbReference type="Pfam" id="PF03454">
    <property type="entry name" value="MoeA_C"/>
    <property type="match status" value="1"/>
</dbReference>
<accession>A0A9X9A8I3</accession>
<dbReference type="SUPFAM" id="SSF63867">
    <property type="entry name" value="MoeA C-terminal domain-like"/>
    <property type="match status" value="1"/>
</dbReference>
<dbReference type="Gene3D" id="2.40.340.10">
    <property type="entry name" value="MoeA, C-terminal, domain IV"/>
    <property type="match status" value="1"/>
</dbReference>
<dbReference type="InterPro" id="IPR036688">
    <property type="entry name" value="MoeA_C_domain_IV_sf"/>
</dbReference>
<gene>
    <name evidence="2" type="ORF">FC695_19920</name>
</gene>
<dbReference type="Proteomes" id="UP000308444">
    <property type="component" value="Unassembled WGS sequence"/>
</dbReference>
<feature type="non-terminal residue" evidence="2">
    <location>
        <position position="1"/>
    </location>
</feature>
<reference evidence="2 3" key="1">
    <citation type="journal article" date="2019" name="Environ. Microbiol.">
        <title>An active ?-lactamase is a part of an orchestrated cell wall stress resistance network of Bacillus subtilis and related rhizosphere species.</title>
        <authorList>
            <person name="Bucher T."/>
            <person name="Keren-Paz A."/>
            <person name="Hausser J."/>
            <person name="Olender T."/>
            <person name="Cytryn E."/>
            <person name="Kolodkin-Gal I."/>
        </authorList>
    </citation>
    <scope>NUCLEOTIDE SEQUENCE [LARGE SCALE GENOMIC DNA]</scope>
    <source>
        <strain evidence="2 3">I32</strain>
    </source>
</reference>
<comment type="caution">
    <text evidence="2">The sequence shown here is derived from an EMBL/GenBank/DDBJ whole genome shotgun (WGS) entry which is preliminary data.</text>
</comment>
<sequence length="51" mass="5422">SAISSLAEANAFIVLPGGTRGFEAGITVSVLLLESNAGSEWPWEEPLRSYK</sequence>
<dbReference type="EMBL" id="SZOH01001393">
    <property type="protein sequence ID" value="TKJ01127.1"/>
    <property type="molecule type" value="Genomic_DNA"/>
</dbReference>
<proteinExistence type="predicted"/>
<evidence type="ECO:0000313" key="2">
    <source>
        <dbReference type="EMBL" id="TKJ01127.1"/>
    </source>
</evidence>
<evidence type="ECO:0000313" key="3">
    <source>
        <dbReference type="Proteomes" id="UP000308444"/>
    </source>
</evidence>
<feature type="domain" description="MoeA C-terminal" evidence="1">
    <location>
        <begin position="2"/>
        <end position="33"/>
    </location>
</feature>
<dbReference type="GO" id="GO:0032324">
    <property type="term" value="P:molybdopterin cofactor biosynthetic process"/>
    <property type="evidence" value="ECO:0007669"/>
    <property type="project" value="InterPro"/>
</dbReference>
<protein>
    <submittedName>
        <fullName evidence="2">Molybdopterin molybdenumtransferase MoeA</fullName>
    </submittedName>
</protein>
<organism evidence="2 3">
    <name type="scientific">Bacillus cereus</name>
    <dbReference type="NCBI Taxonomy" id="1396"/>
    <lineage>
        <taxon>Bacteria</taxon>
        <taxon>Bacillati</taxon>
        <taxon>Bacillota</taxon>
        <taxon>Bacilli</taxon>
        <taxon>Bacillales</taxon>
        <taxon>Bacillaceae</taxon>
        <taxon>Bacillus</taxon>
        <taxon>Bacillus cereus group</taxon>
    </lineage>
</organism>